<dbReference type="Proteomes" id="UP001243009">
    <property type="component" value="Unassembled WGS sequence"/>
</dbReference>
<comment type="caution">
    <text evidence="2">The sequence shown here is derived from an EMBL/GenBank/DDBJ whole genome shotgun (WGS) entry which is preliminary data.</text>
</comment>
<sequence>IDIVVNGTGIGGETSFVDTSVAARDRMMAVHLRGTFLVTRAVFPGMLERGWGWSSTGIVGFTRALSYEGAPRGVLVNSRAPGPVDTDLLATFGEEWRAMKQAQLQLGRFGRWMR</sequence>
<comment type="similarity">
    <text evidence="1">Belongs to the short-chain dehydrogenases/reductases (SDR) family.</text>
</comment>
<dbReference type="Pfam" id="PF00106">
    <property type="entry name" value="adh_short"/>
    <property type="match status" value="1"/>
</dbReference>
<evidence type="ECO:0000256" key="1">
    <source>
        <dbReference type="ARBA" id="ARBA00006484"/>
    </source>
</evidence>
<gene>
    <name evidence="2" type="ORF">Q7A36_30380</name>
</gene>
<evidence type="ECO:0000313" key="3">
    <source>
        <dbReference type="Proteomes" id="UP001243009"/>
    </source>
</evidence>
<keyword evidence="2" id="KW-0560">Oxidoreductase</keyword>
<organism evidence="2 3">
    <name type="scientific">Paracraurococcus lichenis</name>
    <dbReference type="NCBI Taxonomy" id="3064888"/>
    <lineage>
        <taxon>Bacteria</taxon>
        <taxon>Pseudomonadati</taxon>
        <taxon>Pseudomonadota</taxon>
        <taxon>Alphaproteobacteria</taxon>
        <taxon>Acetobacterales</taxon>
        <taxon>Roseomonadaceae</taxon>
        <taxon>Paracraurococcus</taxon>
    </lineage>
</organism>
<dbReference type="EMBL" id="JAUTWS010000054">
    <property type="protein sequence ID" value="MDO9712681.1"/>
    <property type="molecule type" value="Genomic_DNA"/>
</dbReference>
<dbReference type="RefSeq" id="WP_305107537.1">
    <property type="nucleotide sequence ID" value="NZ_JAUTWS010000054.1"/>
</dbReference>
<proteinExistence type="inferred from homology"/>
<dbReference type="PRINTS" id="PR00081">
    <property type="entry name" value="GDHRDH"/>
</dbReference>
<dbReference type="InterPro" id="IPR050259">
    <property type="entry name" value="SDR"/>
</dbReference>
<feature type="non-terminal residue" evidence="2">
    <location>
        <position position="1"/>
    </location>
</feature>
<name>A0ABT9E939_9PROT</name>
<dbReference type="PANTHER" id="PTHR42879:SF2">
    <property type="entry name" value="3-OXOACYL-[ACYL-CARRIER-PROTEIN] REDUCTASE FABG"/>
    <property type="match status" value="1"/>
</dbReference>
<dbReference type="CDD" id="cd05233">
    <property type="entry name" value="SDR_c"/>
    <property type="match status" value="1"/>
</dbReference>
<dbReference type="SUPFAM" id="SSF51735">
    <property type="entry name" value="NAD(P)-binding Rossmann-fold domains"/>
    <property type="match status" value="1"/>
</dbReference>
<dbReference type="GO" id="GO:0016491">
    <property type="term" value="F:oxidoreductase activity"/>
    <property type="evidence" value="ECO:0007669"/>
    <property type="project" value="UniProtKB-KW"/>
</dbReference>
<evidence type="ECO:0000313" key="2">
    <source>
        <dbReference type="EMBL" id="MDO9712681.1"/>
    </source>
</evidence>
<protein>
    <submittedName>
        <fullName evidence="2">SDR family oxidoreductase</fullName>
        <ecNumber evidence="2">1.-.-.-</ecNumber>
    </submittedName>
</protein>
<dbReference type="Gene3D" id="3.40.50.720">
    <property type="entry name" value="NAD(P)-binding Rossmann-like Domain"/>
    <property type="match status" value="2"/>
</dbReference>
<dbReference type="PANTHER" id="PTHR42879">
    <property type="entry name" value="3-OXOACYL-(ACYL-CARRIER-PROTEIN) REDUCTASE"/>
    <property type="match status" value="1"/>
</dbReference>
<reference evidence="2 3" key="1">
    <citation type="submission" date="2023-08" db="EMBL/GenBank/DDBJ databases">
        <title>The draft genome sequence of Paracraurococcus sp. LOR1-02.</title>
        <authorList>
            <person name="Kingkaew E."/>
            <person name="Tanasupawat S."/>
        </authorList>
    </citation>
    <scope>NUCLEOTIDE SEQUENCE [LARGE SCALE GENOMIC DNA]</scope>
    <source>
        <strain evidence="2 3">LOR1-02</strain>
    </source>
</reference>
<dbReference type="InterPro" id="IPR036291">
    <property type="entry name" value="NAD(P)-bd_dom_sf"/>
</dbReference>
<dbReference type="EC" id="1.-.-.-" evidence="2"/>
<keyword evidence="3" id="KW-1185">Reference proteome</keyword>
<dbReference type="InterPro" id="IPR002347">
    <property type="entry name" value="SDR_fam"/>
</dbReference>
<accession>A0ABT9E939</accession>